<keyword evidence="3" id="KW-0677">Repeat</keyword>
<dbReference type="Pfam" id="PF00515">
    <property type="entry name" value="TPR_1"/>
    <property type="match status" value="1"/>
</dbReference>
<feature type="domain" description="STI1/HOP DP" evidence="8">
    <location>
        <begin position="137"/>
        <end position="188"/>
    </location>
</feature>
<evidence type="ECO:0000259" key="8">
    <source>
        <dbReference type="Pfam" id="PF17830"/>
    </source>
</evidence>
<dbReference type="PROSITE" id="PS50005">
    <property type="entry name" value="TPR"/>
    <property type="match status" value="4"/>
</dbReference>
<dbReference type="PANTHER" id="PTHR22904:SF533">
    <property type="entry name" value="HSP70-HSP90 ORGANIZING PROTEIN 3"/>
    <property type="match status" value="1"/>
</dbReference>
<dbReference type="RefSeq" id="XP_031390288.1">
    <property type="nucleotide sequence ID" value="XM_031534428.1"/>
</dbReference>
<dbReference type="FunFam" id="1.25.40.10:FF:000020">
    <property type="entry name" value="Stress-induced phosphoprotein 1"/>
    <property type="match status" value="1"/>
</dbReference>
<dbReference type="Gene3D" id="1.10.260.100">
    <property type="match status" value="1"/>
</dbReference>
<keyword evidence="4 5" id="KW-0802">TPR repeat</keyword>
<dbReference type="InterPro" id="IPR041243">
    <property type="entry name" value="STI1/HOP_DP"/>
</dbReference>
<organism evidence="9 10">
    <name type="scientific">Punica granatum</name>
    <name type="common">Pomegranate</name>
    <dbReference type="NCBI Taxonomy" id="22663"/>
    <lineage>
        <taxon>Eukaryota</taxon>
        <taxon>Viridiplantae</taxon>
        <taxon>Streptophyta</taxon>
        <taxon>Embryophyta</taxon>
        <taxon>Tracheophyta</taxon>
        <taxon>Spermatophyta</taxon>
        <taxon>Magnoliopsida</taxon>
        <taxon>eudicotyledons</taxon>
        <taxon>Gunneridae</taxon>
        <taxon>Pentapetalae</taxon>
        <taxon>rosids</taxon>
        <taxon>malvids</taxon>
        <taxon>Myrtales</taxon>
        <taxon>Lythraceae</taxon>
        <taxon>Punica</taxon>
    </lineage>
</organism>
<sequence>MAEEAKVRGNAAYAKRDYRAAIRHYSDAIALDPDNHVLYSNRSAAYAALEQWTSALSDARKTHSLKPEWPRSHLRVGIAVLGLGRFDYAVHAFKQGLALDPDDEALKSGYEKAKAEARKKTEPLKPHSYGDTFNAVDMWEKLTSDTTTGVFAQQNDFIEMMRDIQKDWFCINQHSKDPRLVHALGVLLNVNFRTVVPEFARAPEEQGPAESSNQEEEMEAPATEEEEVESEEDEDDVLDAVMEQYFPAIGLEDGDDKAIVPSGTKENAENLRDLNLDEMKKEDSASGSMAKESTGVETDLTLKSNVYKAALESLRKSLSESRYPELLDALHEASRQAKELEQMLVGYSNILDVDHAEEQLYLQILLYHYRERLTINSRDTEAYSNRAACYMKLREFSEAMKDAEKCIELEPKSSMGYRRKGDLLFHMEEYNLATETYLQGLHHDPSDLQLSDSLIKCVKRLKAADSMEESEESEDEAVPKPSPDPKKGAVSAPADVEQVESPGSSEALKEADLGEAETRVDD</sequence>
<evidence type="ECO:0000313" key="9">
    <source>
        <dbReference type="Proteomes" id="UP000515151"/>
    </source>
</evidence>
<dbReference type="InterPro" id="IPR019734">
    <property type="entry name" value="TPR_rpt"/>
</dbReference>
<feature type="region of interest" description="Disordered" evidence="7">
    <location>
        <begin position="202"/>
        <end position="235"/>
    </location>
</feature>
<keyword evidence="2" id="KW-0963">Cytoplasm</keyword>
<feature type="compositionally biased region" description="Acidic residues" evidence="7">
    <location>
        <begin position="213"/>
        <end position="235"/>
    </location>
</feature>
<gene>
    <name evidence="10" type="primary">LOC116202810</name>
</gene>
<dbReference type="Pfam" id="PF17830">
    <property type="entry name" value="STI1-HOP_DP"/>
    <property type="match status" value="1"/>
</dbReference>
<dbReference type="SUPFAM" id="SSF48452">
    <property type="entry name" value="TPR-like"/>
    <property type="match status" value="2"/>
</dbReference>
<evidence type="ECO:0000313" key="10">
    <source>
        <dbReference type="RefSeq" id="XP_031390288.1"/>
    </source>
</evidence>
<feature type="repeat" description="TPR" evidence="5">
    <location>
        <begin position="414"/>
        <end position="447"/>
    </location>
</feature>
<evidence type="ECO:0000256" key="5">
    <source>
        <dbReference type="PROSITE-ProRule" id="PRU00339"/>
    </source>
</evidence>
<dbReference type="GeneID" id="116202810"/>
<feature type="repeat" description="TPR" evidence="5">
    <location>
        <begin position="2"/>
        <end position="35"/>
    </location>
</feature>
<evidence type="ECO:0000256" key="4">
    <source>
        <dbReference type="ARBA" id="ARBA00022803"/>
    </source>
</evidence>
<feature type="compositionally biased region" description="Basic and acidic residues" evidence="7">
    <location>
        <begin position="507"/>
        <end position="522"/>
    </location>
</feature>
<accession>A0A6P8DG10</accession>
<dbReference type="GO" id="GO:0051879">
    <property type="term" value="F:Hsp90 protein binding"/>
    <property type="evidence" value="ECO:0007669"/>
    <property type="project" value="TreeGrafter"/>
</dbReference>
<feature type="compositionally biased region" description="Acidic residues" evidence="7">
    <location>
        <begin position="466"/>
        <end position="476"/>
    </location>
</feature>
<dbReference type="PANTHER" id="PTHR22904">
    <property type="entry name" value="TPR REPEAT CONTAINING PROTEIN"/>
    <property type="match status" value="1"/>
</dbReference>
<feature type="repeat" description="TPR" evidence="5">
    <location>
        <begin position="70"/>
        <end position="103"/>
    </location>
</feature>
<feature type="region of interest" description="Disordered" evidence="7">
    <location>
        <begin position="466"/>
        <end position="522"/>
    </location>
</feature>
<proteinExistence type="predicted"/>
<dbReference type="AlphaFoldDB" id="A0A6P8DG10"/>
<keyword evidence="6" id="KW-0175">Coiled coil</keyword>
<dbReference type="InterPro" id="IPR011990">
    <property type="entry name" value="TPR-like_helical_dom_sf"/>
</dbReference>
<protein>
    <submittedName>
        <fullName evidence="10">Hsp70-Hsp90 organizing protein 1-like isoform X1</fullName>
    </submittedName>
</protein>
<dbReference type="PROSITE" id="PS50293">
    <property type="entry name" value="TPR_REGION"/>
    <property type="match status" value="1"/>
</dbReference>
<evidence type="ECO:0000256" key="1">
    <source>
        <dbReference type="ARBA" id="ARBA00004496"/>
    </source>
</evidence>
<feature type="coiled-coil region" evidence="6">
    <location>
        <begin position="323"/>
        <end position="350"/>
    </location>
</feature>
<evidence type="ECO:0000256" key="2">
    <source>
        <dbReference type="ARBA" id="ARBA00022490"/>
    </source>
</evidence>
<reference evidence="10" key="2">
    <citation type="submission" date="2025-08" db="UniProtKB">
        <authorList>
            <consortium name="RefSeq"/>
        </authorList>
    </citation>
    <scope>IDENTIFICATION</scope>
    <source>
        <tissue evidence="10">Leaf</tissue>
    </source>
</reference>
<reference evidence="9" key="1">
    <citation type="journal article" date="2020" name="Plant Biotechnol. J.">
        <title>The pomegranate (Punica granatum L.) draft genome dissects genetic divergence between soft- and hard-seeded cultivars.</title>
        <authorList>
            <person name="Luo X."/>
            <person name="Li H."/>
            <person name="Wu Z."/>
            <person name="Yao W."/>
            <person name="Zhao P."/>
            <person name="Cao D."/>
            <person name="Yu H."/>
            <person name="Li K."/>
            <person name="Poudel K."/>
            <person name="Zhao D."/>
            <person name="Zhang F."/>
            <person name="Xia X."/>
            <person name="Chen L."/>
            <person name="Wang Q."/>
            <person name="Jing D."/>
            <person name="Cao S."/>
        </authorList>
    </citation>
    <scope>NUCLEOTIDE SEQUENCE [LARGE SCALE GENOMIC DNA]</scope>
    <source>
        <strain evidence="9">cv. Tunisia</strain>
    </source>
</reference>
<evidence type="ECO:0000256" key="6">
    <source>
        <dbReference type="SAM" id="Coils"/>
    </source>
</evidence>
<dbReference type="Gene3D" id="1.25.40.10">
    <property type="entry name" value="Tetratricopeptide repeat domain"/>
    <property type="match status" value="2"/>
</dbReference>
<name>A0A6P8DG10_PUNGR</name>
<comment type="subcellular location">
    <subcellularLocation>
        <location evidence="1">Cytoplasm</location>
    </subcellularLocation>
</comment>
<keyword evidence="9" id="KW-1185">Reference proteome</keyword>
<evidence type="ECO:0000256" key="7">
    <source>
        <dbReference type="SAM" id="MobiDB-lite"/>
    </source>
</evidence>
<evidence type="ECO:0000256" key="3">
    <source>
        <dbReference type="ARBA" id="ARBA00022737"/>
    </source>
</evidence>
<dbReference type="Proteomes" id="UP000515151">
    <property type="component" value="Chromosome 4"/>
</dbReference>
<feature type="repeat" description="TPR" evidence="5">
    <location>
        <begin position="380"/>
        <end position="413"/>
    </location>
</feature>
<dbReference type="GO" id="GO:0005737">
    <property type="term" value="C:cytoplasm"/>
    <property type="evidence" value="ECO:0007669"/>
    <property type="project" value="UniProtKB-SubCell"/>
</dbReference>
<dbReference type="SMART" id="SM00028">
    <property type="entry name" value="TPR"/>
    <property type="match status" value="5"/>
</dbReference>
<dbReference type="OrthoDB" id="2423701at2759"/>